<dbReference type="InterPro" id="IPR013520">
    <property type="entry name" value="Ribonucl_H"/>
</dbReference>
<dbReference type="InterPro" id="IPR035979">
    <property type="entry name" value="RBD_domain_sf"/>
</dbReference>
<dbReference type="InterPro" id="IPR000571">
    <property type="entry name" value="Znf_CCCH"/>
</dbReference>
<dbReference type="GO" id="GO:0008270">
    <property type="term" value="F:zinc ion binding"/>
    <property type="evidence" value="ECO:0007669"/>
    <property type="project" value="UniProtKB-KW"/>
</dbReference>
<dbReference type="AlphaFoldDB" id="A0A9N8EL88"/>
<keyword evidence="4 8" id="KW-0863">Zinc-finger</keyword>
<evidence type="ECO:0000256" key="8">
    <source>
        <dbReference type="PROSITE-ProRule" id="PRU00723"/>
    </source>
</evidence>
<feature type="compositionally biased region" description="Pro residues" evidence="9">
    <location>
        <begin position="194"/>
        <end position="203"/>
    </location>
</feature>
<feature type="compositionally biased region" description="Basic and acidic residues" evidence="9">
    <location>
        <begin position="104"/>
        <end position="124"/>
    </location>
</feature>
<dbReference type="Gene3D" id="3.30.420.10">
    <property type="entry name" value="Ribonuclease H-like superfamily/Ribonuclease H"/>
    <property type="match status" value="1"/>
</dbReference>
<dbReference type="SMART" id="SM00479">
    <property type="entry name" value="EXOIII"/>
    <property type="match status" value="1"/>
</dbReference>
<accession>A0A9N8EL88</accession>
<dbReference type="InterPro" id="IPR036855">
    <property type="entry name" value="Znf_CCCH_sf"/>
</dbReference>
<evidence type="ECO:0000256" key="9">
    <source>
        <dbReference type="SAM" id="MobiDB-lite"/>
    </source>
</evidence>
<evidence type="ECO:0000313" key="11">
    <source>
        <dbReference type="EMBL" id="CAB9520969.1"/>
    </source>
</evidence>
<dbReference type="OrthoDB" id="16516at2759"/>
<gene>
    <name evidence="11" type="ORF">SEMRO_1151_G246730.1</name>
</gene>
<comment type="function">
    <text evidence="7">Exoribonuclease involved in ribosome biosynthesis. Involved in the processing of ITS1, the internal transcribed spacer localized between the 18S and 5.8S rRNAs.</text>
</comment>
<dbReference type="Proteomes" id="UP001153069">
    <property type="component" value="Unassembled WGS sequence"/>
</dbReference>
<keyword evidence="5" id="KW-0378">Hydrolase</keyword>
<organism evidence="11 12">
    <name type="scientific">Seminavis robusta</name>
    <dbReference type="NCBI Taxonomy" id="568900"/>
    <lineage>
        <taxon>Eukaryota</taxon>
        <taxon>Sar</taxon>
        <taxon>Stramenopiles</taxon>
        <taxon>Ochrophyta</taxon>
        <taxon>Bacillariophyta</taxon>
        <taxon>Bacillariophyceae</taxon>
        <taxon>Bacillariophycidae</taxon>
        <taxon>Naviculales</taxon>
        <taxon>Naviculaceae</taxon>
        <taxon>Seminavis</taxon>
    </lineage>
</organism>
<keyword evidence="3 8" id="KW-0479">Metal-binding</keyword>
<dbReference type="InterPro" id="IPR012337">
    <property type="entry name" value="RNaseH-like_sf"/>
</dbReference>
<reference evidence="11" key="1">
    <citation type="submission" date="2020-06" db="EMBL/GenBank/DDBJ databases">
        <authorList>
            <consortium name="Plant Systems Biology data submission"/>
        </authorList>
    </citation>
    <scope>NUCLEOTIDE SEQUENCE</scope>
    <source>
        <strain evidence="11">D6</strain>
    </source>
</reference>
<feature type="region of interest" description="Disordered" evidence="9">
    <location>
        <begin position="438"/>
        <end position="466"/>
    </location>
</feature>
<feature type="region of interest" description="Disordered" evidence="9">
    <location>
        <begin position="52"/>
        <end position="217"/>
    </location>
</feature>
<evidence type="ECO:0000256" key="5">
    <source>
        <dbReference type="ARBA" id="ARBA00022801"/>
    </source>
</evidence>
<evidence type="ECO:0000256" key="7">
    <source>
        <dbReference type="ARBA" id="ARBA00025599"/>
    </source>
</evidence>
<dbReference type="InterPro" id="IPR047021">
    <property type="entry name" value="REXO1/3/4-like"/>
</dbReference>
<evidence type="ECO:0000313" key="12">
    <source>
        <dbReference type="Proteomes" id="UP001153069"/>
    </source>
</evidence>
<proteinExistence type="predicted"/>
<feature type="compositionally biased region" description="Low complexity" evidence="9">
    <location>
        <begin position="52"/>
        <end position="66"/>
    </location>
</feature>
<evidence type="ECO:0000259" key="10">
    <source>
        <dbReference type="PROSITE" id="PS50103"/>
    </source>
</evidence>
<keyword evidence="12" id="KW-1185">Reference proteome</keyword>
<name>A0A9N8EL88_9STRA</name>
<evidence type="ECO:0000256" key="4">
    <source>
        <dbReference type="ARBA" id="ARBA00022771"/>
    </source>
</evidence>
<keyword evidence="2" id="KW-0540">Nuclease</keyword>
<dbReference type="EMBL" id="CAICTM010001149">
    <property type="protein sequence ID" value="CAB9520969.1"/>
    <property type="molecule type" value="Genomic_DNA"/>
</dbReference>
<protein>
    <submittedName>
        <fullName evidence="11">Small RNA degrading nuclease</fullName>
    </submittedName>
</protein>
<feature type="compositionally biased region" description="Basic and acidic residues" evidence="9">
    <location>
        <begin position="178"/>
        <end position="193"/>
    </location>
</feature>
<evidence type="ECO:0000256" key="2">
    <source>
        <dbReference type="ARBA" id="ARBA00022722"/>
    </source>
</evidence>
<keyword evidence="1" id="KW-0698">rRNA processing</keyword>
<feature type="compositionally biased region" description="Low complexity" evidence="9">
    <location>
        <begin position="147"/>
        <end position="156"/>
    </location>
</feature>
<dbReference type="GO" id="GO:0006364">
    <property type="term" value="P:rRNA processing"/>
    <property type="evidence" value="ECO:0007669"/>
    <property type="project" value="UniProtKB-KW"/>
</dbReference>
<comment type="caution">
    <text evidence="11">The sequence shown here is derived from an EMBL/GenBank/DDBJ whole genome shotgun (WGS) entry which is preliminary data.</text>
</comment>
<dbReference type="PANTHER" id="PTHR12801">
    <property type="entry name" value="RNA EXONUCLEASE REXO1 / RECO3 FAMILY MEMBER-RELATED"/>
    <property type="match status" value="1"/>
</dbReference>
<keyword evidence="6 8" id="KW-0862">Zinc</keyword>
<dbReference type="GO" id="GO:0003676">
    <property type="term" value="F:nucleic acid binding"/>
    <property type="evidence" value="ECO:0007669"/>
    <property type="project" value="InterPro"/>
</dbReference>
<dbReference type="SUPFAM" id="SSF53098">
    <property type="entry name" value="Ribonuclease H-like"/>
    <property type="match status" value="1"/>
</dbReference>
<feature type="zinc finger region" description="C3H1-type" evidence="8">
    <location>
        <begin position="22"/>
        <end position="50"/>
    </location>
</feature>
<evidence type="ECO:0000256" key="1">
    <source>
        <dbReference type="ARBA" id="ARBA00022552"/>
    </source>
</evidence>
<feature type="domain" description="C3H1-type" evidence="10">
    <location>
        <begin position="22"/>
        <end position="50"/>
    </location>
</feature>
<evidence type="ECO:0000256" key="6">
    <source>
        <dbReference type="ARBA" id="ARBA00022833"/>
    </source>
</evidence>
<dbReference type="PANTHER" id="PTHR12801:SF45">
    <property type="entry name" value="RNA EXONUCLEASE 4"/>
    <property type="match status" value="1"/>
</dbReference>
<dbReference type="GO" id="GO:0005634">
    <property type="term" value="C:nucleus"/>
    <property type="evidence" value="ECO:0007669"/>
    <property type="project" value="TreeGrafter"/>
</dbReference>
<dbReference type="SUPFAM" id="SSF90229">
    <property type="entry name" value="CCCH zinc finger"/>
    <property type="match status" value="1"/>
</dbReference>
<dbReference type="InterPro" id="IPR036397">
    <property type="entry name" value="RNaseH_sf"/>
</dbReference>
<evidence type="ECO:0000256" key="3">
    <source>
        <dbReference type="ARBA" id="ARBA00022723"/>
    </source>
</evidence>
<dbReference type="PROSITE" id="PS50103">
    <property type="entry name" value="ZF_C3H1"/>
    <property type="match status" value="1"/>
</dbReference>
<feature type="compositionally biased region" description="Low complexity" evidence="9">
    <location>
        <begin position="125"/>
        <end position="136"/>
    </location>
</feature>
<sequence>MATTATEGKNKKYKLFASAAGDGSKKPCAFFNTPAGCRMGDNCKFLHTAAAEIPATPTTSNSVVSSEESEGEIETEKPQQPTQQQKRKRTNEKNSNVFASPSGGEKKIKYTDLMKDITSEKKDTPPAAAKTPAVSPKQKKKTEVKKQQQPQNNKKQSSGTSFRDLNLPIASFMLPSGESKKEEEPTKEEKVKESPPPPAPKPQPTHVLPTSSEAGRKWKDIVEETQANPSFDEIFSMTKYKENPLPGDVWIKAKPFGKWCANNPQAIAIDCEMCETKDPVSGRKNFNALCRISVVNADDPDDVLLNTLVKPDWPVSDYRTWVNGIEKQHLDPVQFTLRHAQAFMVALCSEETVIMGHAVHNDLAAMRMEHECCADSALLFKAKDSPTATVSLKDLAATILKKEMPDTHDSVNDARTALLCLDFYREKDGDVEEIVRTPSNKRRNSKRADGVATTGAGTPSGGIPEGRTHHQLFVHRIPKSCKGEHIIKMFLEHTAVAPDQVNDIDFSSGSKGKTIISFKSPRHAFLAFDTLKGTAEPEKSGRLQKKVFLRDGDYVRIRKMAFEKNHVFPKSPSTNNESS</sequence>
<dbReference type="GO" id="GO:0004527">
    <property type="term" value="F:exonuclease activity"/>
    <property type="evidence" value="ECO:0007669"/>
    <property type="project" value="InterPro"/>
</dbReference>
<dbReference type="SUPFAM" id="SSF54928">
    <property type="entry name" value="RNA-binding domain, RBD"/>
    <property type="match status" value="1"/>
</dbReference>